<proteinExistence type="inferred from homology"/>
<feature type="domain" description="Sulfatase N-terminal" evidence="3">
    <location>
        <begin position="10"/>
        <end position="420"/>
    </location>
</feature>
<dbReference type="EMBL" id="JBEPSH010000015">
    <property type="protein sequence ID" value="MET4580203.1"/>
    <property type="molecule type" value="Genomic_DNA"/>
</dbReference>
<evidence type="ECO:0000256" key="2">
    <source>
        <dbReference type="ARBA" id="ARBA00022801"/>
    </source>
</evidence>
<keyword evidence="5" id="KW-1185">Reference proteome</keyword>
<dbReference type="Pfam" id="PF00884">
    <property type="entry name" value="Sulfatase"/>
    <property type="match status" value="1"/>
</dbReference>
<evidence type="ECO:0000259" key="3">
    <source>
        <dbReference type="Pfam" id="PF00884"/>
    </source>
</evidence>
<dbReference type="PANTHER" id="PTHR42693">
    <property type="entry name" value="ARYLSULFATASE FAMILY MEMBER"/>
    <property type="match status" value="1"/>
</dbReference>
<reference evidence="4 5" key="1">
    <citation type="submission" date="2024-06" db="EMBL/GenBank/DDBJ databases">
        <title>Sorghum-associated microbial communities from plants grown in Nebraska, USA.</title>
        <authorList>
            <person name="Schachtman D."/>
        </authorList>
    </citation>
    <scope>NUCLEOTIDE SEQUENCE [LARGE SCALE GENOMIC DNA]</scope>
    <source>
        <strain evidence="4 5">2709</strain>
    </source>
</reference>
<dbReference type="InterPro" id="IPR017850">
    <property type="entry name" value="Alkaline_phosphatase_core_sf"/>
</dbReference>
<comment type="similarity">
    <text evidence="1">Belongs to the sulfatase family.</text>
</comment>
<dbReference type="Gene3D" id="3.40.720.10">
    <property type="entry name" value="Alkaline Phosphatase, subunit A"/>
    <property type="match status" value="1"/>
</dbReference>
<evidence type="ECO:0000313" key="4">
    <source>
        <dbReference type="EMBL" id="MET4580203.1"/>
    </source>
</evidence>
<dbReference type="PANTHER" id="PTHR42693:SF53">
    <property type="entry name" value="ENDO-4-O-SULFATASE"/>
    <property type="match status" value="1"/>
</dbReference>
<sequence>MSSNSPVRQPNFLIFLTDQHRADHLGCYGNDVVRTPHIDALAQRGTRFDRFYVSNPVCMPNRGAMMTGRMPSVTGARGNGVPLPLESVTFADVLSEFGYHTALIGKSHLQNMEDRPPALPPQAQATTRQSRQYGEARRVDLHAPAYRQELRSSWERPDHQLTLPYYGFQDVVLCNHHADECFGDYLRWLQKCHPEVAGRIGREHGRRDPEFVAPQAWHTQLDEFQYPTHYIAEQSMDWLTRHTTERPGQPFALMCSFPDPHHPWTPPGRYWDMYDPDAMALPPTAIRADGAERHVQWLQRERADGRAQLETPRMFAAQAREIQEIIALTYGMISNIDDRIGMVMARLRELDLERDTVVIFTSDHGDLMGDHGIMLKGPLHYQGLVRVPFIWADPEGSAGARDDLGSSMDLGPSILRRANIGSPSGAQGCPLFDEQGGALVSGRSGVLIEESQQRAYVGFETPVQVRTLVTDRYRLSLYHEGDWGELYDLQEDPQECRNLWDDEGSQGLRQSLMEELARTLMRHMDMSPKPTSLA</sequence>
<name>A0ABV2QH55_9BURK</name>
<comment type="caution">
    <text evidence="4">The sequence shown here is derived from an EMBL/GenBank/DDBJ whole genome shotgun (WGS) entry which is preliminary data.</text>
</comment>
<protein>
    <submittedName>
        <fullName evidence="4">Arylsulfatase A-like enzyme</fullName>
    </submittedName>
</protein>
<gene>
    <name evidence="4" type="ORF">ABIE13_005343</name>
</gene>
<dbReference type="Proteomes" id="UP001549320">
    <property type="component" value="Unassembled WGS sequence"/>
</dbReference>
<dbReference type="SUPFAM" id="SSF53649">
    <property type="entry name" value="Alkaline phosphatase-like"/>
    <property type="match status" value="1"/>
</dbReference>
<dbReference type="RefSeq" id="WP_354448956.1">
    <property type="nucleotide sequence ID" value="NZ_JBEPSH010000015.1"/>
</dbReference>
<evidence type="ECO:0000313" key="5">
    <source>
        <dbReference type="Proteomes" id="UP001549320"/>
    </source>
</evidence>
<organism evidence="4 5">
    <name type="scientific">Ottowia thiooxydans</name>
    <dbReference type="NCBI Taxonomy" id="219182"/>
    <lineage>
        <taxon>Bacteria</taxon>
        <taxon>Pseudomonadati</taxon>
        <taxon>Pseudomonadota</taxon>
        <taxon>Betaproteobacteria</taxon>
        <taxon>Burkholderiales</taxon>
        <taxon>Comamonadaceae</taxon>
        <taxon>Ottowia</taxon>
    </lineage>
</organism>
<keyword evidence="2" id="KW-0378">Hydrolase</keyword>
<dbReference type="InterPro" id="IPR050738">
    <property type="entry name" value="Sulfatase"/>
</dbReference>
<accession>A0ABV2QH55</accession>
<evidence type="ECO:0000256" key="1">
    <source>
        <dbReference type="ARBA" id="ARBA00008779"/>
    </source>
</evidence>
<dbReference type="InterPro" id="IPR000917">
    <property type="entry name" value="Sulfatase_N"/>
</dbReference>